<dbReference type="AlphaFoldDB" id="A0A2S3VWH7"/>
<organism evidence="1 2">
    <name type="scientific">Pseudomonas laurylsulfativorans</name>
    <dbReference type="NCBI Taxonomy" id="1943631"/>
    <lineage>
        <taxon>Bacteria</taxon>
        <taxon>Pseudomonadati</taxon>
        <taxon>Pseudomonadota</taxon>
        <taxon>Gammaproteobacteria</taxon>
        <taxon>Pseudomonadales</taxon>
        <taxon>Pseudomonadaceae</taxon>
        <taxon>Pseudomonas</taxon>
    </lineage>
</organism>
<protein>
    <submittedName>
        <fullName evidence="1">Uncharacterized protein</fullName>
    </submittedName>
</protein>
<dbReference type="Proteomes" id="UP000237440">
    <property type="component" value="Unassembled WGS sequence"/>
</dbReference>
<name>A0A2S3VWH7_9PSED</name>
<reference evidence="2" key="1">
    <citation type="submission" date="2017-02" db="EMBL/GenBank/DDBJ databases">
        <authorList>
            <person name="Furmanczyk E.M."/>
        </authorList>
    </citation>
    <scope>NUCLEOTIDE SEQUENCE [LARGE SCALE GENOMIC DNA]</scope>
    <source>
        <strain evidence="2">AP3_22</strain>
    </source>
</reference>
<proteinExistence type="predicted"/>
<accession>A0A2S3VWH7</accession>
<evidence type="ECO:0000313" key="2">
    <source>
        <dbReference type="Proteomes" id="UP000237440"/>
    </source>
</evidence>
<keyword evidence="2" id="KW-1185">Reference proteome</keyword>
<sequence length="85" mass="10093">MLVLLKRDNEALIQQLTTKQQHAHQLDKQLRAVTQQHDQLRVHLEQQQGTKRLLSTQLSKAQRTLQWRTLRCQYLGLTSTGRLHW</sequence>
<comment type="caution">
    <text evidence="1">The sequence shown here is derived from an EMBL/GenBank/DDBJ whole genome shotgun (WGS) entry which is preliminary data.</text>
</comment>
<dbReference type="RefSeq" id="WP_103393896.1">
    <property type="nucleotide sequence ID" value="NZ_MUJK01000001.1"/>
</dbReference>
<gene>
    <name evidence="1" type="ORF">B0D71_05735</name>
</gene>
<dbReference type="EMBL" id="MUJK01000001">
    <property type="protein sequence ID" value="POF44287.1"/>
    <property type="molecule type" value="Genomic_DNA"/>
</dbReference>
<evidence type="ECO:0000313" key="1">
    <source>
        <dbReference type="EMBL" id="POF44287.1"/>
    </source>
</evidence>